<name>A0ABV6WY59_9ACTN</name>
<feature type="compositionally biased region" description="Pro residues" evidence="4">
    <location>
        <begin position="357"/>
        <end position="393"/>
    </location>
</feature>
<accession>A0ABV6WY59</accession>
<feature type="compositionally biased region" description="Basic and acidic residues" evidence="4">
    <location>
        <begin position="41"/>
        <end position="51"/>
    </location>
</feature>
<feature type="signal peptide" evidence="5">
    <location>
        <begin position="1"/>
        <end position="30"/>
    </location>
</feature>
<proteinExistence type="inferred from homology"/>
<feature type="compositionally biased region" description="Low complexity" evidence="4">
    <location>
        <begin position="394"/>
        <end position="411"/>
    </location>
</feature>
<feature type="domain" description="GH26" evidence="6">
    <location>
        <begin position="50"/>
        <end position="357"/>
    </location>
</feature>
<reference evidence="7 8" key="1">
    <citation type="submission" date="2024-09" db="EMBL/GenBank/DDBJ databases">
        <authorList>
            <person name="Lee S.D."/>
        </authorList>
    </citation>
    <scope>NUCLEOTIDE SEQUENCE [LARGE SCALE GENOMIC DNA]</scope>
    <source>
        <strain evidence="7 8">N1-3</strain>
    </source>
</reference>
<organism evidence="7 8">
    <name type="scientific">Streptacidiphilus alkalitolerans</name>
    <dbReference type="NCBI Taxonomy" id="3342712"/>
    <lineage>
        <taxon>Bacteria</taxon>
        <taxon>Bacillati</taxon>
        <taxon>Actinomycetota</taxon>
        <taxon>Actinomycetes</taxon>
        <taxon>Kitasatosporales</taxon>
        <taxon>Streptomycetaceae</taxon>
        <taxon>Streptacidiphilus</taxon>
    </lineage>
</organism>
<feature type="chain" id="PRO_5045140691" evidence="5">
    <location>
        <begin position="31"/>
        <end position="463"/>
    </location>
</feature>
<evidence type="ECO:0000256" key="1">
    <source>
        <dbReference type="ARBA" id="ARBA00022801"/>
    </source>
</evidence>
<evidence type="ECO:0000313" key="7">
    <source>
        <dbReference type="EMBL" id="MFC1430969.1"/>
    </source>
</evidence>
<dbReference type="PRINTS" id="PR01217">
    <property type="entry name" value="PRICHEXTENSN"/>
</dbReference>
<comment type="caution">
    <text evidence="7">The sequence shown here is derived from an EMBL/GenBank/DDBJ whole genome shotgun (WGS) entry which is preliminary data.</text>
</comment>
<dbReference type="RefSeq" id="WP_380551055.1">
    <property type="nucleotide sequence ID" value="NZ_JBHEZY010000003.1"/>
</dbReference>
<evidence type="ECO:0000256" key="5">
    <source>
        <dbReference type="SAM" id="SignalP"/>
    </source>
</evidence>
<dbReference type="PROSITE" id="PS51764">
    <property type="entry name" value="GH26"/>
    <property type="match status" value="1"/>
</dbReference>
<dbReference type="EMBL" id="JBHEZY010000003">
    <property type="protein sequence ID" value="MFC1430969.1"/>
    <property type="molecule type" value="Genomic_DNA"/>
</dbReference>
<evidence type="ECO:0000256" key="4">
    <source>
        <dbReference type="SAM" id="MobiDB-lite"/>
    </source>
</evidence>
<gene>
    <name evidence="7" type="ORF">ACEZDB_09905</name>
</gene>
<dbReference type="GO" id="GO:0016787">
    <property type="term" value="F:hydrolase activity"/>
    <property type="evidence" value="ECO:0007669"/>
    <property type="project" value="UniProtKB-KW"/>
</dbReference>
<evidence type="ECO:0000256" key="2">
    <source>
        <dbReference type="ARBA" id="ARBA00023295"/>
    </source>
</evidence>
<sequence>MLQRRPAPRACLGIAMLVLAASMATWMAHAPSTPGAPARPPHNDAVQRDETVPAAPPDPTVLPAHAVPFGAFLGSDQSDTRMKQFSTWLGTAPLQVGHTYLPGYNWNDIEGSIDLLAPWAAWRLAAPDRMLVLAVPMQQANENNLSDGQVRSLLVQGASGAYNNHFRELARRLVALGATDTVITLGWEMNGTTYSSRCHPDPTDWKAYWRQIVTTMRKVPGQAFRFDFDPTRGTDDNPWTECYPGDDVTDVIGMDSYDLGPGRSFDDFVNQPYGLQQQVEFAAAHHKPVSYPEWGLYQYGDDPDYVRQMLNWISTHDTLYQTITDYCPHGVWGCKQNPRSSALYQQAMAELATRTPTPTPTPTPSPTPSPTTGPTPTDTPTPSPSPTLPPVPTAVPTTPAATPTAGVSTAPAPAPEPSPTPSCHRPRRGILVCTPGAPPQPVPAPAPGPPLPYPLHSKVTGKS</sequence>
<feature type="region of interest" description="Disordered" evidence="4">
    <location>
        <begin position="354"/>
        <end position="463"/>
    </location>
</feature>
<dbReference type="SUPFAM" id="SSF51445">
    <property type="entry name" value="(Trans)glycosidases"/>
    <property type="match status" value="1"/>
</dbReference>
<evidence type="ECO:0000313" key="8">
    <source>
        <dbReference type="Proteomes" id="UP001592530"/>
    </source>
</evidence>
<feature type="active site" description="Proton donor" evidence="3">
    <location>
        <position position="188"/>
    </location>
</feature>
<feature type="compositionally biased region" description="Pro residues" evidence="4">
    <location>
        <begin position="436"/>
        <end position="453"/>
    </location>
</feature>
<evidence type="ECO:0000259" key="6">
    <source>
        <dbReference type="PROSITE" id="PS51764"/>
    </source>
</evidence>
<keyword evidence="2 3" id="KW-0326">Glycosidase</keyword>
<dbReference type="InterPro" id="IPR017853">
    <property type="entry name" value="GH"/>
</dbReference>
<dbReference type="Proteomes" id="UP001592530">
    <property type="component" value="Unassembled WGS sequence"/>
</dbReference>
<keyword evidence="5" id="KW-0732">Signal</keyword>
<feature type="region of interest" description="Disordered" evidence="4">
    <location>
        <begin position="29"/>
        <end position="60"/>
    </location>
</feature>
<evidence type="ECO:0000256" key="3">
    <source>
        <dbReference type="PROSITE-ProRule" id="PRU01100"/>
    </source>
</evidence>
<keyword evidence="1 3" id="KW-0378">Hydrolase</keyword>
<feature type="active site" description="Nucleophile" evidence="3">
    <location>
        <position position="293"/>
    </location>
</feature>
<protein>
    <submittedName>
        <fullName evidence="7">Glycoside hydrolase family 26 protein</fullName>
    </submittedName>
</protein>
<dbReference type="InterPro" id="IPR022790">
    <property type="entry name" value="GH26_dom"/>
</dbReference>
<dbReference type="Gene3D" id="3.20.20.80">
    <property type="entry name" value="Glycosidases"/>
    <property type="match status" value="1"/>
</dbReference>
<comment type="similarity">
    <text evidence="3">Belongs to the glycosyl hydrolase 26 family.</text>
</comment>